<dbReference type="PANTHER" id="PTHR44942">
    <property type="entry name" value="METHYLTRANSF_11 DOMAIN-CONTAINING PROTEIN"/>
    <property type="match status" value="1"/>
</dbReference>
<keyword evidence="3" id="KW-0808">Transferase</keyword>
<dbReference type="PANTHER" id="PTHR44942:SF4">
    <property type="entry name" value="METHYLTRANSFERASE TYPE 11 DOMAIN-CONTAINING PROTEIN"/>
    <property type="match status" value="1"/>
</dbReference>
<dbReference type="EMBL" id="JBHSMJ010000066">
    <property type="protein sequence ID" value="MFC5453209.1"/>
    <property type="molecule type" value="Genomic_DNA"/>
</dbReference>
<gene>
    <name evidence="5" type="ORF">ACFPOG_33880</name>
</gene>
<protein>
    <submittedName>
        <fullName evidence="5">Class I SAM-dependent methyltransferase</fullName>
    </submittedName>
</protein>
<dbReference type="Pfam" id="PF08241">
    <property type="entry name" value="Methyltransf_11"/>
    <property type="match status" value="1"/>
</dbReference>
<evidence type="ECO:0000259" key="4">
    <source>
        <dbReference type="Pfam" id="PF08241"/>
    </source>
</evidence>
<sequence>MQDIKRIKRDFDLINKNMIQEDDWNHNIHYHDYLLRFVPTNCQFAVDIGCGTGEFARKLAIKSSEVYGFDVSTITINKAIEFSQSYPNITYFAQDVLTYPFQDESIDCFSSLAVLHHIDLHNLLPKLKKALKPGGTIIFLDLYHQSSFRDFLPDFLAIPLNKYYLKTKPQRKQTQEEILAMQEHMKHDKYLSKKELKDIYGTYLPNYQFKIHLFWRYSLIWKKSISN</sequence>
<keyword evidence="2 5" id="KW-0489">Methyltransferase</keyword>
<name>A0ABW0KIV0_9BACL</name>
<dbReference type="GO" id="GO:0032259">
    <property type="term" value="P:methylation"/>
    <property type="evidence" value="ECO:0007669"/>
    <property type="project" value="UniProtKB-KW"/>
</dbReference>
<dbReference type="Proteomes" id="UP001596044">
    <property type="component" value="Unassembled WGS sequence"/>
</dbReference>
<proteinExistence type="inferred from homology"/>
<feature type="domain" description="Methyltransferase type 11" evidence="4">
    <location>
        <begin position="46"/>
        <end position="139"/>
    </location>
</feature>
<dbReference type="CDD" id="cd02440">
    <property type="entry name" value="AdoMet_MTases"/>
    <property type="match status" value="1"/>
</dbReference>
<evidence type="ECO:0000313" key="6">
    <source>
        <dbReference type="Proteomes" id="UP001596044"/>
    </source>
</evidence>
<dbReference type="GO" id="GO:0008168">
    <property type="term" value="F:methyltransferase activity"/>
    <property type="evidence" value="ECO:0007669"/>
    <property type="project" value="UniProtKB-KW"/>
</dbReference>
<evidence type="ECO:0000256" key="2">
    <source>
        <dbReference type="ARBA" id="ARBA00022603"/>
    </source>
</evidence>
<dbReference type="Gene3D" id="3.40.50.150">
    <property type="entry name" value="Vaccinia Virus protein VP39"/>
    <property type="match status" value="1"/>
</dbReference>
<organism evidence="5 6">
    <name type="scientific">Paenibacillus aestuarii</name>
    <dbReference type="NCBI Taxonomy" id="516965"/>
    <lineage>
        <taxon>Bacteria</taxon>
        <taxon>Bacillati</taxon>
        <taxon>Bacillota</taxon>
        <taxon>Bacilli</taxon>
        <taxon>Bacillales</taxon>
        <taxon>Paenibacillaceae</taxon>
        <taxon>Paenibacillus</taxon>
    </lineage>
</organism>
<accession>A0ABW0KIV0</accession>
<dbReference type="RefSeq" id="WP_270885155.1">
    <property type="nucleotide sequence ID" value="NZ_JAQFVF010000087.1"/>
</dbReference>
<evidence type="ECO:0000256" key="3">
    <source>
        <dbReference type="ARBA" id="ARBA00022679"/>
    </source>
</evidence>
<comment type="similarity">
    <text evidence="1">Belongs to the methyltransferase superfamily.</text>
</comment>
<comment type="caution">
    <text evidence="5">The sequence shown here is derived from an EMBL/GenBank/DDBJ whole genome shotgun (WGS) entry which is preliminary data.</text>
</comment>
<dbReference type="InterPro" id="IPR029063">
    <property type="entry name" value="SAM-dependent_MTases_sf"/>
</dbReference>
<evidence type="ECO:0000313" key="5">
    <source>
        <dbReference type="EMBL" id="MFC5453209.1"/>
    </source>
</evidence>
<dbReference type="SUPFAM" id="SSF53335">
    <property type="entry name" value="S-adenosyl-L-methionine-dependent methyltransferases"/>
    <property type="match status" value="1"/>
</dbReference>
<evidence type="ECO:0000256" key="1">
    <source>
        <dbReference type="ARBA" id="ARBA00008361"/>
    </source>
</evidence>
<keyword evidence="6" id="KW-1185">Reference proteome</keyword>
<dbReference type="InterPro" id="IPR051052">
    <property type="entry name" value="Diverse_substrate_MTase"/>
</dbReference>
<reference evidence="6" key="1">
    <citation type="journal article" date="2019" name="Int. J. Syst. Evol. Microbiol.">
        <title>The Global Catalogue of Microorganisms (GCM) 10K type strain sequencing project: providing services to taxonomists for standard genome sequencing and annotation.</title>
        <authorList>
            <consortium name="The Broad Institute Genomics Platform"/>
            <consortium name="The Broad Institute Genome Sequencing Center for Infectious Disease"/>
            <person name="Wu L."/>
            <person name="Ma J."/>
        </authorList>
    </citation>
    <scope>NUCLEOTIDE SEQUENCE [LARGE SCALE GENOMIC DNA]</scope>
    <source>
        <strain evidence="6">KACC 11904</strain>
    </source>
</reference>
<dbReference type="InterPro" id="IPR013216">
    <property type="entry name" value="Methyltransf_11"/>
</dbReference>